<dbReference type="GO" id="GO:0006979">
    <property type="term" value="P:response to oxidative stress"/>
    <property type="evidence" value="ECO:0007669"/>
    <property type="project" value="TreeGrafter"/>
</dbReference>
<dbReference type="GO" id="GO:0005743">
    <property type="term" value="C:mitochondrial inner membrane"/>
    <property type="evidence" value="ECO:0007669"/>
    <property type="project" value="UniProtKB-SubCell"/>
</dbReference>
<proteinExistence type="inferred from homology"/>
<accession>A0A4P9X1C1</accession>
<evidence type="ECO:0000256" key="5">
    <source>
        <dbReference type="ARBA" id="ARBA00022792"/>
    </source>
</evidence>
<dbReference type="PANTHER" id="PTHR12964">
    <property type="entry name" value="NADH-UBIQUINONE OXIDOREDUCTASE B14 SUBUNIT"/>
    <property type="match status" value="1"/>
</dbReference>
<feature type="domain" description="Complex 1 LYR protein" evidence="9">
    <location>
        <begin position="19"/>
        <end position="80"/>
    </location>
</feature>
<evidence type="ECO:0000256" key="1">
    <source>
        <dbReference type="ARBA" id="ARBA00004443"/>
    </source>
</evidence>
<keyword evidence="8" id="KW-0472">Membrane</keyword>
<evidence type="ECO:0000256" key="6">
    <source>
        <dbReference type="ARBA" id="ARBA00022982"/>
    </source>
</evidence>
<sequence>MTLPSVTTAVSRDMAHARQRVLSMYRDWLRSAPEIIKLHDLSLTTPMVRRRVRLEFEKKRQVRDLGVIDHLLFKGRTEYEETMNMWKQNAHVMQYFNEEEGLAIPRYQRADGSASFMSKFLRK</sequence>
<comment type="subcellular location">
    <subcellularLocation>
        <location evidence="1">Mitochondrion inner membrane</location>
        <topology evidence="1">Peripheral membrane protein</topology>
        <orientation evidence="1">Matrix side</orientation>
    </subcellularLocation>
</comment>
<keyword evidence="3" id="KW-0813">Transport</keyword>
<dbReference type="Proteomes" id="UP000274922">
    <property type="component" value="Unassembled WGS sequence"/>
</dbReference>
<comment type="similarity">
    <text evidence="2">Belongs to the complex I LYR family.</text>
</comment>
<dbReference type="AlphaFoldDB" id="A0A4P9X1C1"/>
<keyword evidence="5" id="KW-0999">Mitochondrion inner membrane</keyword>
<evidence type="ECO:0000313" key="10">
    <source>
        <dbReference type="EMBL" id="RKO98618.1"/>
    </source>
</evidence>
<dbReference type="Pfam" id="PF05347">
    <property type="entry name" value="Complex1_LYR"/>
    <property type="match status" value="1"/>
</dbReference>
<dbReference type="InterPro" id="IPR016488">
    <property type="entry name" value="NADH_Ub_cplx-1_asu_su-6"/>
</dbReference>
<evidence type="ECO:0000256" key="8">
    <source>
        <dbReference type="ARBA" id="ARBA00023136"/>
    </source>
</evidence>
<dbReference type="PANTHER" id="PTHR12964:SF0">
    <property type="entry name" value="NADH DEHYDROGENASE [UBIQUINONE] 1 ALPHA SUBCOMPLEX SUBUNIT 6"/>
    <property type="match status" value="1"/>
</dbReference>
<dbReference type="GO" id="GO:0045271">
    <property type="term" value="C:respiratory chain complex I"/>
    <property type="evidence" value="ECO:0007669"/>
    <property type="project" value="InterPro"/>
</dbReference>
<name>A0A4P9X1C1_9FUNG</name>
<keyword evidence="7" id="KW-0496">Mitochondrion</keyword>
<evidence type="ECO:0000313" key="11">
    <source>
        <dbReference type="Proteomes" id="UP000274922"/>
    </source>
</evidence>
<dbReference type="InterPro" id="IPR045299">
    <property type="entry name" value="Complex1_LYR_NDUFA6_LYRM6"/>
</dbReference>
<dbReference type="OrthoDB" id="14535at2759"/>
<reference evidence="11" key="1">
    <citation type="journal article" date="2018" name="Nat. Microbiol.">
        <title>Leveraging single-cell genomics to expand the fungal tree of life.</title>
        <authorList>
            <person name="Ahrendt S.R."/>
            <person name="Quandt C.A."/>
            <person name="Ciobanu D."/>
            <person name="Clum A."/>
            <person name="Salamov A."/>
            <person name="Andreopoulos B."/>
            <person name="Cheng J.F."/>
            <person name="Woyke T."/>
            <person name="Pelin A."/>
            <person name="Henrissat B."/>
            <person name="Reynolds N.K."/>
            <person name="Benny G.L."/>
            <person name="Smith M.E."/>
            <person name="James T.Y."/>
            <person name="Grigoriev I.V."/>
        </authorList>
    </citation>
    <scope>NUCLEOTIDE SEQUENCE [LARGE SCALE GENOMIC DNA]</scope>
    <source>
        <strain evidence="11">ATCC 52028</strain>
    </source>
</reference>
<dbReference type="STRING" id="1555241.A0A4P9X1C1"/>
<keyword evidence="4" id="KW-0679">Respiratory chain</keyword>
<evidence type="ECO:0000256" key="3">
    <source>
        <dbReference type="ARBA" id="ARBA00022448"/>
    </source>
</evidence>
<keyword evidence="11" id="KW-1185">Reference proteome</keyword>
<evidence type="ECO:0000256" key="7">
    <source>
        <dbReference type="ARBA" id="ARBA00023128"/>
    </source>
</evidence>
<protein>
    <recommendedName>
        <fullName evidence="9">Complex 1 LYR protein domain-containing protein</fullName>
    </recommendedName>
</protein>
<gene>
    <name evidence="10" type="ORF">CXG81DRAFT_15681</name>
</gene>
<evidence type="ECO:0000256" key="4">
    <source>
        <dbReference type="ARBA" id="ARBA00022660"/>
    </source>
</evidence>
<keyword evidence="6" id="KW-0249">Electron transport</keyword>
<organism evidence="10 11">
    <name type="scientific">Caulochytrium protostelioides</name>
    <dbReference type="NCBI Taxonomy" id="1555241"/>
    <lineage>
        <taxon>Eukaryota</taxon>
        <taxon>Fungi</taxon>
        <taxon>Fungi incertae sedis</taxon>
        <taxon>Chytridiomycota</taxon>
        <taxon>Chytridiomycota incertae sedis</taxon>
        <taxon>Chytridiomycetes</taxon>
        <taxon>Caulochytriales</taxon>
        <taxon>Caulochytriaceae</taxon>
        <taxon>Caulochytrium</taxon>
    </lineage>
</organism>
<evidence type="ECO:0000259" key="9">
    <source>
        <dbReference type="Pfam" id="PF05347"/>
    </source>
</evidence>
<evidence type="ECO:0000256" key="2">
    <source>
        <dbReference type="ARBA" id="ARBA00009508"/>
    </source>
</evidence>
<dbReference type="InterPro" id="IPR008011">
    <property type="entry name" value="Complex1_LYR_dom"/>
</dbReference>
<dbReference type="CDD" id="cd20266">
    <property type="entry name" value="Complex1_LYR_NDUFA6_LYRM6"/>
    <property type="match status" value="1"/>
</dbReference>
<dbReference type="EMBL" id="ML014391">
    <property type="protein sequence ID" value="RKO98618.1"/>
    <property type="molecule type" value="Genomic_DNA"/>
</dbReference>